<keyword evidence="4" id="KW-0812">Transmembrane</keyword>
<keyword evidence="4" id="KW-0472">Membrane</keyword>
<feature type="region of interest" description="Disordered" evidence="3">
    <location>
        <begin position="1"/>
        <end position="31"/>
    </location>
</feature>
<gene>
    <name evidence="6" type="ORF">D8I35_07970</name>
</gene>
<dbReference type="SUPFAM" id="SSF52317">
    <property type="entry name" value="Class I glutamine amidotransferase-like"/>
    <property type="match status" value="1"/>
</dbReference>
<evidence type="ECO:0000256" key="1">
    <source>
        <dbReference type="ARBA" id="ARBA00023015"/>
    </source>
</evidence>
<dbReference type="InterPro" id="IPR009057">
    <property type="entry name" value="Homeodomain-like_sf"/>
</dbReference>
<protein>
    <submittedName>
        <fullName evidence="6">Helix-turn-helix domain-containing protein</fullName>
    </submittedName>
</protein>
<organism evidence="6 7">
    <name type="scientific">Corticibacter populi</name>
    <dbReference type="NCBI Taxonomy" id="1550736"/>
    <lineage>
        <taxon>Bacteria</taxon>
        <taxon>Pseudomonadati</taxon>
        <taxon>Pseudomonadota</taxon>
        <taxon>Betaproteobacteria</taxon>
        <taxon>Burkholderiales</taxon>
        <taxon>Comamonadaceae</taxon>
        <taxon>Corticibacter</taxon>
    </lineage>
</organism>
<dbReference type="PROSITE" id="PS01124">
    <property type="entry name" value="HTH_ARAC_FAMILY_2"/>
    <property type="match status" value="1"/>
</dbReference>
<dbReference type="InterPro" id="IPR002818">
    <property type="entry name" value="DJ-1/PfpI"/>
</dbReference>
<dbReference type="SMART" id="SM00342">
    <property type="entry name" value="HTH_ARAC"/>
    <property type="match status" value="1"/>
</dbReference>
<dbReference type="GO" id="GO:0003700">
    <property type="term" value="F:DNA-binding transcription factor activity"/>
    <property type="evidence" value="ECO:0007669"/>
    <property type="project" value="InterPro"/>
</dbReference>
<dbReference type="GO" id="GO:0043565">
    <property type="term" value="F:sequence-specific DNA binding"/>
    <property type="evidence" value="ECO:0007669"/>
    <property type="project" value="InterPro"/>
</dbReference>
<evidence type="ECO:0000256" key="4">
    <source>
        <dbReference type="SAM" id="Phobius"/>
    </source>
</evidence>
<evidence type="ECO:0000256" key="3">
    <source>
        <dbReference type="SAM" id="MobiDB-lite"/>
    </source>
</evidence>
<feature type="domain" description="HTH araC/xylS-type" evidence="5">
    <location>
        <begin position="264"/>
        <end position="362"/>
    </location>
</feature>
<dbReference type="PANTHER" id="PTHR43130">
    <property type="entry name" value="ARAC-FAMILY TRANSCRIPTIONAL REGULATOR"/>
    <property type="match status" value="1"/>
</dbReference>
<dbReference type="SUPFAM" id="SSF46689">
    <property type="entry name" value="Homeodomain-like"/>
    <property type="match status" value="2"/>
</dbReference>
<comment type="caution">
    <text evidence="6">The sequence shown here is derived from an EMBL/GenBank/DDBJ whole genome shotgun (WGS) entry which is preliminary data.</text>
</comment>
<dbReference type="AlphaFoldDB" id="A0A3M6QVJ5"/>
<dbReference type="InterPro" id="IPR029062">
    <property type="entry name" value="Class_I_gatase-like"/>
</dbReference>
<dbReference type="Gene3D" id="1.10.10.60">
    <property type="entry name" value="Homeodomain-like"/>
    <property type="match status" value="1"/>
</dbReference>
<reference evidence="6 7" key="1">
    <citation type="submission" date="2018-10" db="EMBL/GenBank/DDBJ databases">
        <title>Draft genome of Cortibacter populi DSM10536.</title>
        <authorList>
            <person name="Bernier A.-M."/>
            <person name="Bernard K."/>
        </authorList>
    </citation>
    <scope>NUCLEOTIDE SEQUENCE [LARGE SCALE GENOMIC DNA]</scope>
    <source>
        <strain evidence="6 7">DSM 105136</strain>
    </source>
</reference>
<dbReference type="Proteomes" id="UP000278006">
    <property type="component" value="Unassembled WGS sequence"/>
</dbReference>
<name>A0A3M6QVJ5_9BURK</name>
<evidence type="ECO:0000313" key="6">
    <source>
        <dbReference type="EMBL" id="RMX06901.1"/>
    </source>
</evidence>
<dbReference type="PANTHER" id="PTHR43130:SF3">
    <property type="entry name" value="HTH-TYPE TRANSCRIPTIONAL REGULATOR RV1931C"/>
    <property type="match status" value="1"/>
</dbReference>
<dbReference type="OrthoDB" id="8543772at2"/>
<feature type="compositionally biased region" description="Low complexity" evidence="3">
    <location>
        <begin position="13"/>
        <end position="25"/>
    </location>
</feature>
<dbReference type="InterPro" id="IPR018060">
    <property type="entry name" value="HTH_AraC"/>
</dbReference>
<keyword evidence="2" id="KW-0804">Transcription</keyword>
<dbReference type="Pfam" id="PF12833">
    <property type="entry name" value="HTH_18"/>
    <property type="match status" value="1"/>
</dbReference>
<evidence type="ECO:0000259" key="5">
    <source>
        <dbReference type="PROSITE" id="PS01124"/>
    </source>
</evidence>
<evidence type="ECO:0000256" key="2">
    <source>
        <dbReference type="ARBA" id="ARBA00023163"/>
    </source>
</evidence>
<dbReference type="Pfam" id="PF01965">
    <property type="entry name" value="DJ-1_PfpI"/>
    <property type="match status" value="1"/>
</dbReference>
<accession>A0A3M6QVJ5</accession>
<feature type="transmembrane region" description="Helical" evidence="4">
    <location>
        <begin position="76"/>
        <end position="101"/>
    </location>
</feature>
<proteinExistence type="predicted"/>
<dbReference type="CDD" id="cd03137">
    <property type="entry name" value="GATase1_AraC_1"/>
    <property type="match status" value="1"/>
</dbReference>
<dbReference type="InterPro" id="IPR052158">
    <property type="entry name" value="INH-QAR"/>
</dbReference>
<keyword evidence="4" id="KW-1133">Transmembrane helix</keyword>
<dbReference type="EMBL" id="RDQO01000002">
    <property type="protein sequence ID" value="RMX06901.1"/>
    <property type="molecule type" value="Genomic_DNA"/>
</dbReference>
<keyword evidence="1" id="KW-0805">Transcription regulation</keyword>
<keyword evidence="7" id="KW-1185">Reference proteome</keyword>
<evidence type="ECO:0000313" key="7">
    <source>
        <dbReference type="Proteomes" id="UP000278006"/>
    </source>
</evidence>
<dbReference type="Gene3D" id="3.40.50.880">
    <property type="match status" value="1"/>
</dbReference>
<sequence length="366" mass="39595">MRKVPNPVQRTHAAQPPLQAKAKPGPSRPPSHPWGHRIICIAYPGAMSLDITGPMQVFATANDLRRQQGMRPHYRLVFAGLQAGPVTLSCGLSIMASLGLAQLRASRLDRHSTVLIPGGDGVDAAQHDVPLRAWVQRMAPRVQRMGSICSGALILARAGLLDGLPATTHWCRLQELADLARDIRIDGDRLHTYDASDPRQAHVFTSAGVTSGIDLAISLVEADLGRAMALAVARHLVMFVRRPGGQAQFSAMLAAETRHTPRLAQLLDWIPGHLGSDLGVQRLAEQACLAPRTLARVFQKELDTTPAKYVERVRLEAATALLSQQQASVATVARLCGFGHPENLRRSFHKALGVSPQAFAQRFGTG</sequence>